<protein>
    <submittedName>
        <fullName evidence="5">Fatty acid-binding protein, intestinal-like</fullName>
    </submittedName>
</protein>
<comment type="similarity">
    <text evidence="1">Belongs to the calycin superfamily. Fatty-acid binding protein (FABP) family.</text>
</comment>
<dbReference type="OrthoDB" id="412780at2759"/>
<evidence type="ECO:0000259" key="3">
    <source>
        <dbReference type="Pfam" id="PF00061"/>
    </source>
</evidence>
<dbReference type="KEGG" id="cvn:111137652"/>
<dbReference type="GeneID" id="111137652"/>
<dbReference type="AlphaFoldDB" id="A0A8B8EY51"/>
<dbReference type="InterPro" id="IPR031259">
    <property type="entry name" value="ILBP"/>
</dbReference>
<name>A0A8B8EY51_CRAVI</name>
<dbReference type="InterPro" id="IPR000566">
    <property type="entry name" value="Lipocln_cytosolic_FA-bd_dom"/>
</dbReference>
<dbReference type="Pfam" id="PF00061">
    <property type="entry name" value="Lipocalin"/>
    <property type="match status" value="1"/>
</dbReference>
<dbReference type="GO" id="GO:0008289">
    <property type="term" value="F:lipid binding"/>
    <property type="evidence" value="ECO:0007669"/>
    <property type="project" value="UniProtKB-KW"/>
</dbReference>
<keyword evidence="4" id="KW-1185">Reference proteome</keyword>
<dbReference type="RefSeq" id="XP_022344916.1">
    <property type="nucleotide sequence ID" value="XM_022489208.1"/>
</dbReference>
<dbReference type="PANTHER" id="PTHR11955">
    <property type="entry name" value="FATTY ACID BINDING PROTEIN"/>
    <property type="match status" value="1"/>
</dbReference>
<proteinExistence type="inferred from homology"/>
<keyword evidence="2" id="KW-0446">Lipid-binding</keyword>
<dbReference type="Proteomes" id="UP000694844">
    <property type="component" value="Chromosome 5"/>
</dbReference>
<feature type="domain" description="Lipocalin/cytosolic fatty-acid binding" evidence="3">
    <location>
        <begin position="10"/>
        <end position="136"/>
    </location>
</feature>
<organism evidence="4 5">
    <name type="scientific">Crassostrea virginica</name>
    <name type="common">Eastern oyster</name>
    <dbReference type="NCBI Taxonomy" id="6565"/>
    <lineage>
        <taxon>Eukaryota</taxon>
        <taxon>Metazoa</taxon>
        <taxon>Spiralia</taxon>
        <taxon>Lophotrochozoa</taxon>
        <taxon>Mollusca</taxon>
        <taxon>Bivalvia</taxon>
        <taxon>Autobranchia</taxon>
        <taxon>Pteriomorphia</taxon>
        <taxon>Ostreida</taxon>
        <taxon>Ostreoidea</taxon>
        <taxon>Ostreidae</taxon>
        <taxon>Crassostrea</taxon>
    </lineage>
</organism>
<dbReference type="InterPro" id="IPR000463">
    <property type="entry name" value="Fatty_acid-bd"/>
</dbReference>
<dbReference type="PRINTS" id="PR00178">
    <property type="entry name" value="FATTYACIDBP"/>
</dbReference>
<evidence type="ECO:0000256" key="2">
    <source>
        <dbReference type="ARBA" id="ARBA00023121"/>
    </source>
</evidence>
<gene>
    <name evidence="5" type="primary">LOC111137652</name>
</gene>
<dbReference type="InterPro" id="IPR012674">
    <property type="entry name" value="Calycin"/>
</dbReference>
<accession>A0A8B8EY51</accession>
<sequence length="137" mass="15385">MEDIKSKFEGNWECIKKENVEGFLEALGINLIKRKAAAQFNPKLCIAVRDGTVQVTRKMPIKEIKNDFKLDDEIDANDDDHKYKAKLTYADGKMTLTLRAVDGKSKDNTIVREIVGDNLVQTATCNGVTAKTTFKKC</sequence>
<evidence type="ECO:0000313" key="4">
    <source>
        <dbReference type="Proteomes" id="UP000694844"/>
    </source>
</evidence>
<evidence type="ECO:0000313" key="5">
    <source>
        <dbReference type="RefSeq" id="XP_022344916.1"/>
    </source>
</evidence>
<dbReference type="Gene3D" id="2.40.128.20">
    <property type="match status" value="1"/>
</dbReference>
<dbReference type="CDD" id="cd00742">
    <property type="entry name" value="FABP"/>
    <property type="match status" value="1"/>
</dbReference>
<reference evidence="5" key="1">
    <citation type="submission" date="2025-08" db="UniProtKB">
        <authorList>
            <consortium name="RefSeq"/>
        </authorList>
    </citation>
    <scope>IDENTIFICATION</scope>
    <source>
        <tissue evidence="5">Whole sample</tissue>
    </source>
</reference>
<dbReference type="SUPFAM" id="SSF50814">
    <property type="entry name" value="Lipocalins"/>
    <property type="match status" value="1"/>
</dbReference>
<evidence type="ECO:0000256" key="1">
    <source>
        <dbReference type="ARBA" id="ARBA00008390"/>
    </source>
</evidence>